<keyword evidence="4" id="KW-1185">Reference proteome</keyword>
<evidence type="ECO:0000256" key="1">
    <source>
        <dbReference type="ARBA" id="ARBA00022801"/>
    </source>
</evidence>
<comment type="caution">
    <text evidence="3">The sequence shown here is derived from an EMBL/GenBank/DDBJ whole genome shotgun (WGS) entry which is preliminary data.</text>
</comment>
<dbReference type="InterPro" id="IPR008979">
    <property type="entry name" value="Galactose-bd-like_sf"/>
</dbReference>
<dbReference type="InterPro" id="IPR005674">
    <property type="entry name" value="CocE/Ser_esterase"/>
</dbReference>
<dbReference type="InterPro" id="IPR029058">
    <property type="entry name" value="AB_hydrolase_fold"/>
</dbReference>
<proteinExistence type="predicted"/>
<dbReference type="NCBIfam" id="TIGR00976">
    <property type="entry name" value="CocE_NonD"/>
    <property type="match status" value="1"/>
</dbReference>
<keyword evidence="1 3" id="KW-0378">Hydrolase</keyword>
<dbReference type="SUPFAM" id="SSF53474">
    <property type="entry name" value="alpha/beta-Hydrolases"/>
    <property type="match status" value="1"/>
</dbReference>
<dbReference type="EMBL" id="MU404357">
    <property type="protein sequence ID" value="KAI1610764.1"/>
    <property type="molecule type" value="Genomic_DNA"/>
</dbReference>
<dbReference type="Pfam" id="PF02129">
    <property type="entry name" value="Peptidase_S15"/>
    <property type="match status" value="1"/>
</dbReference>
<dbReference type="InterPro" id="IPR013736">
    <property type="entry name" value="Xaa-Pro_dipept_C"/>
</dbReference>
<dbReference type="SUPFAM" id="SSF49785">
    <property type="entry name" value="Galactose-binding domain-like"/>
    <property type="match status" value="1"/>
</dbReference>
<dbReference type="Gene3D" id="2.60.120.260">
    <property type="entry name" value="Galactose-binding domain-like"/>
    <property type="match status" value="1"/>
</dbReference>
<dbReference type="Gene3D" id="3.40.50.1820">
    <property type="entry name" value="alpha/beta hydrolase"/>
    <property type="match status" value="1"/>
</dbReference>
<dbReference type="PANTHER" id="PTHR43056">
    <property type="entry name" value="PEPTIDASE S9 PROLYL OLIGOPEPTIDASE"/>
    <property type="match status" value="1"/>
</dbReference>
<name>A0AAN6ICM8_9EURO</name>
<dbReference type="InterPro" id="IPR000383">
    <property type="entry name" value="Xaa-Pro-like_dom"/>
</dbReference>
<sequence length="603" mass="68144">MATNVGGIEVLFKEANRDFSKRWYEFGPSKEVLPRGWRKADGRRALDDDLIFEKDVRITLRDGATIWADVFRPVLSDTQPVPAILAWSPYGKQGNGFQSLDRVPWRAGIPRDWTSDLEKFEALDPAEWCPRGYAIVNVDSRGVFDSDGDMYMLGTQDGRDGYDAVECIASQKWCNKAVGFAGNSYLAAAQWFIAAERPPHLKAIAPWEGIADYYRELLGRGGIPNHAFVDYRGSGYCGKNRQEDTGAMTRRYPLWNQYWDDKSAKFAQIDVPIYALASYSTMLHTEGTMRGFLFSSSKDKWLRIHHTQEWYDIYQKWANDDLQKFFDRYLCGKDNDWESTPKVRHSLLGFNRDCIVNRPEPVYPPTYVEHRTFFLDGKTGKMEEGGAPNESYTISYRSDSWDDDGVHFVHKFSTCTELIGYSQVKLYMSCAETNDLDVYVICRKLDANGQPLMQVNIPLEALPAGITAEDVPNLNIFKYLGPNGRLRASHRQVGADPNLSEEQTAMLAPAVAWHPHDSEDKTLPGQIVCLDIPLWPAGIIFEAGESIRLEIKGHEVTLPEFPALDRVPGNLNRGKHIVYTGPEYPSSIVLSLASGQATEQSTK</sequence>
<dbReference type="Gene3D" id="1.10.3020.20">
    <property type="match status" value="1"/>
</dbReference>
<evidence type="ECO:0000313" key="4">
    <source>
        <dbReference type="Proteomes" id="UP001203852"/>
    </source>
</evidence>
<evidence type="ECO:0000313" key="3">
    <source>
        <dbReference type="EMBL" id="KAI1610764.1"/>
    </source>
</evidence>
<gene>
    <name evidence="3" type="ORF">EDD36DRAFT_497655</name>
</gene>
<feature type="domain" description="Xaa-Pro dipeptidyl-peptidase C-terminal" evidence="2">
    <location>
        <begin position="323"/>
        <end position="589"/>
    </location>
</feature>
<dbReference type="Proteomes" id="UP001203852">
    <property type="component" value="Unassembled WGS sequence"/>
</dbReference>
<protein>
    <submittedName>
        <fullName evidence="3">Alpha/Beta hydrolase protein</fullName>
    </submittedName>
</protein>
<dbReference type="SMART" id="SM00939">
    <property type="entry name" value="PepX_C"/>
    <property type="match status" value="1"/>
</dbReference>
<evidence type="ECO:0000259" key="2">
    <source>
        <dbReference type="SMART" id="SM00939"/>
    </source>
</evidence>
<dbReference type="GO" id="GO:0008239">
    <property type="term" value="F:dipeptidyl-peptidase activity"/>
    <property type="evidence" value="ECO:0007669"/>
    <property type="project" value="InterPro"/>
</dbReference>
<dbReference type="PANTHER" id="PTHR43056:SF10">
    <property type="entry name" value="COCE_NOND FAMILY, PUTATIVE (AFU_ORTHOLOGUE AFUA_7G00600)-RELATED"/>
    <property type="match status" value="1"/>
</dbReference>
<accession>A0AAN6ICM8</accession>
<dbReference type="AlphaFoldDB" id="A0AAN6ICM8"/>
<dbReference type="InterPro" id="IPR050585">
    <property type="entry name" value="Xaa-Pro_dipeptidyl-ppase/CocE"/>
</dbReference>
<dbReference type="Pfam" id="PF08530">
    <property type="entry name" value="PepX_C"/>
    <property type="match status" value="1"/>
</dbReference>
<organism evidence="3 4">
    <name type="scientific">Exophiala viscosa</name>
    <dbReference type="NCBI Taxonomy" id="2486360"/>
    <lineage>
        <taxon>Eukaryota</taxon>
        <taxon>Fungi</taxon>
        <taxon>Dikarya</taxon>
        <taxon>Ascomycota</taxon>
        <taxon>Pezizomycotina</taxon>
        <taxon>Eurotiomycetes</taxon>
        <taxon>Chaetothyriomycetidae</taxon>
        <taxon>Chaetothyriales</taxon>
        <taxon>Herpotrichiellaceae</taxon>
        <taxon>Exophiala</taxon>
    </lineage>
</organism>
<reference evidence="3" key="1">
    <citation type="journal article" date="2022" name="bioRxiv">
        <title>Deciphering the potential niche of two novel black yeast fungi from a biological soil crust based on their genomes, phenotypes, and melanin regulation.</title>
        <authorList>
            <consortium name="DOE Joint Genome Institute"/>
            <person name="Carr E.C."/>
            <person name="Barton Q."/>
            <person name="Grambo S."/>
            <person name="Sullivan M."/>
            <person name="Renfro C.M."/>
            <person name="Kuo A."/>
            <person name="Pangilinan J."/>
            <person name="Lipzen A."/>
            <person name="Keymanesh K."/>
            <person name="Savage E."/>
            <person name="Barry K."/>
            <person name="Grigoriev I.V."/>
            <person name="Riekhof W.R."/>
            <person name="Harris S.S."/>
        </authorList>
    </citation>
    <scope>NUCLEOTIDE SEQUENCE</scope>
    <source>
        <strain evidence="3">JF 03-4F</strain>
    </source>
</reference>